<feature type="region of interest" description="Disordered" evidence="1">
    <location>
        <begin position="314"/>
        <end position="360"/>
    </location>
</feature>
<dbReference type="EMBL" id="BTGB01000009">
    <property type="protein sequence ID" value="GMM47685.1"/>
    <property type="molecule type" value="Genomic_DNA"/>
</dbReference>
<feature type="compositionally biased region" description="Polar residues" evidence="1">
    <location>
        <begin position="341"/>
        <end position="352"/>
    </location>
</feature>
<comment type="caution">
    <text evidence="2">The sequence shown here is derived from an EMBL/GenBank/DDBJ whole genome shotgun (WGS) entry which is preliminary data.</text>
</comment>
<feature type="region of interest" description="Disordered" evidence="1">
    <location>
        <begin position="1"/>
        <end position="43"/>
    </location>
</feature>
<feature type="compositionally biased region" description="Low complexity" evidence="1">
    <location>
        <begin position="29"/>
        <end position="43"/>
    </location>
</feature>
<evidence type="ECO:0000256" key="1">
    <source>
        <dbReference type="SAM" id="MobiDB-lite"/>
    </source>
</evidence>
<reference evidence="2 3" key="1">
    <citation type="journal article" date="2023" name="Elife">
        <title>Identification of key yeast species and microbe-microbe interactions impacting larval growth of Drosophila in the wild.</title>
        <authorList>
            <person name="Mure A."/>
            <person name="Sugiura Y."/>
            <person name="Maeda R."/>
            <person name="Honda K."/>
            <person name="Sakurai N."/>
            <person name="Takahashi Y."/>
            <person name="Watada M."/>
            <person name="Katoh T."/>
            <person name="Gotoh A."/>
            <person name="Gotoh Y."/>
            <person name="Taniguchi I."/>
            <person name="Nakamura K."/>
            <person name="Hayashi T."/>
            <person name="Katayama T."/>
            <person name="Uemura T."/>
            <person name="Hattori Y."/>
        </authorList>
    </citation>
    <scope>NUCLEOTIDE SEQUENCE [LARGE SCALE GENOMIC DNA]</scope>
    <source>
        <strain evidence="2 3">PK-24</strain>
    </source>
</reference>
<gene>
    <name evidence="2" type="ORF">DAPK24_042830</name>
</gene>
<feature type="compositionally biased region" description="Acidic residues" evidence="1">
    <location>
        <begin position="133"/>
        <end position="153"/>
    </location>
</feature>
<feature type="compositionally biased region" description="Low complexity" evidence="1">
    <location>
        <begin position="235"/>
        <end position="258"/>
    </location>
</feature>
<feature type="region of interest" description="Disordered" evidence="1">
    <location>
        <begin position="215"/>
        <end position="270"/>
    </location>
</feature>
<feature type="region of interest" description="Disordered" evidence="1">
    <location>
        <begin position="130"/>
        <end position="153"/>
    </location>
</feature>
<accession>A0AAV5R8L4</accession>
<organism evidence="2 3">
    <name type="scientific">Pichia kluyveri</name>
    <name type="common">Yeast</name>
    <dbReference type="NCBI Taxonomy" id="36015"/>
    <lineage>
        <taxon>Eukaryota</taxon>
        <taxon>Fungi</taxon>
        <taxon>Dikarya</taxon>
        <taxon>Ascomycota</taxon>
        <taxon>Saccharomycotina</taxon>
        <taxon>Pichiomycetes</taxon>
        <taxon>Pichiales</taxon>
        <taxon>Pichiaceae</taxon>
        <taxon>Pichia</taxon>
    </lineage>
</organism>
<feature type="region of interest" description="Disordered" evidence="1">
    <location>
        <begin position="64"/>
        <end position="97"/>
    </location>
</feature>
<name>A0AAV5R8L4_PICKL</name>
<dbReference type="AlphaFoldDB" id="A0AAV5R8L4"/>
<proteinExistence type="predicted"/>
<evidence type="ECO:0000313" key="3">
    <source>
        <dbReference type="Proteomes" id="UP001378960"/>
    </source>
</evidence>
<evidence type="ECO:0000313" key="2">
    <source>
        <dbReference type="EMBL" id="GMM47685.1"/>
    </source>
</evidence>
<dbReference type="Proteomes" id="UP001378960">
    <property type="component" value="Unassembled WGS sequence"/>
</dbReference>
<feature type="compositionally biased region" description="Polar residues" evidence="1">
    <location>
        <begin position="1"/>
        <end position="18"/>
    </location>
</feature>
<feature type="compositionally biased region" description="Acidic residues" evidence="1">
    <location>
        <begin position="73"/>
        <end position="82"/>
    </location>
</feature>
<protein>
    <submittedName>
        <fullName evidence="2">Uncharacterized protein</fullName>
    </submittedName>
</protein>
<keyword evidence="3" id="KW-1185">Reference proteome</keyword>
<feature type="compositionally biased region" description="Low complexity" evidence="1">
    <location>
        <begin position="314"/>
        <end position="340"/>
    </location>
</feature>
<sequence length="484" mass="55040">MSSTMKRNTEFSQQGKNSNAKRRCIVKQTTVATTTPPSTPSTVNRAYFPVSKLCSYKSKLTRNDSFDLSSSDNNDDDDDDKDEDHNEEYNSDVELTNRTLVNSNPYSNLNSINKTLKFAPIDANLSKAVSQYSDEEVEDDINDNDDNDDDITDVESNYTVNSHRSGCSISSKKQRSKSSNDILNVNYGSSYGTLNNKRYSVNIADVVKLVPSTDKKDGSEILKGNQNINVDKKNINNNNNNNNSNINNNNNNNSNNNNELSNKKFKHSGNIPSSDFIARSRCFEYLVGAIDEAWARYCDSTSHDEDIKYENYNNSDDNINNTNNTNNNNNKNSIDETNNSFNMMANTPNSNTYSSDDDDGYKSGFSETTTVTEYDSDYNKINNTRGRSFSMINNTLIGNYSNNQKVTEVPENLRLQELKHRFTKSKYFLEDLVDSDLFSDCIAFWTKWDLIKYSIIEFVEEDEEDEEDVIESKIEELEVGRFVL</sequence>